<reference evidence="1" key="1">
    <citation type="submission" date="2023-07" db="EMBL/GenBank/DDBJ databases">
        <title>Sorghum-associated microbial communities from plants grown in Nebraska, USA.</title>
        <authorList>
            <person name="Schachtman D."/>
        </authorList>
    </citation>
    <scope>NUCLEOTIDE SEQUENCE</scope>
    <source>
        <strain evidence="1">BE261</strain>
    </source>
</reference>
<proteinExistence type="predicted"/>
<evidence type="ECO:0000313" key="2">
    <source>
        <dbReference type="Proteomes" id="UP001262032"/>
    </source>
</evidence>
<dbReference type="InterPro" id="IPR051917">
    <property type="entry name" value="Transposase-Integrase"/>
</dbReference>
<dbReference type="GO" id="GO:0032196">
    <property type="term" value="P:transposition"/>
    <property type="evidence" value="ECO:0007669"/>
    <property type="project" value="TreeGrafter"/>
</dbReference>
<name>A0AAW8NF28_PSEOX</name>
<dbReference type="RefSeq" id="WP_310258296.1">
    <property type="nucleotide sequence ID" value="NZ_JAVDWN010000017.1"/>
</dbReference>
<dbReference type="Proteomes" id="UP001262032">
    <property type="component" value="Unassembled WGS sequence"/>
</dbReference>
<accession>A0AAW8NF28</accession>
<dbReference type="GO" id="GO:0004803">
    <property type="term" value="F:transposase activity"/>
    <property type="evidence" value="ECO:0007669"/>
    <property type="project" value="TreeGrafter"/>
</dbReference>
<protein>
    <submittedName>
        <fullName evidence="1">IS30 family transposase</fullName>
    </submittedName>
</protein>
<dbReference type="AlphaFoldDB" id="A0AAW8NF28"/>
<dbReference type="PANTHER" id="PTHR10948:SF23">
    <property type="entry name" value="TRANSPOSASE INSI FOR INSERTION SEQUENCE ELEMENT IS30A-RELATED"/>
    <property type="match status" value="1"/>
</dbReference>
<gene>
    <name evidence="1" type="ORF">J2X12_003735</name>
</gene>
<organism evidence="1 2">
    <name type="scientific">Pseudarthrobacter oxydans</name>
    <name type="common">Arthrobacter oxydans</name>
    <dbReference type="NCBI Taxonomy" id="1671"/>
    <lineage>
        <taxon>Bacteria</taxon>
        <taxon>Bacillati</taxon>
        <taxon>Actinomycetota</taxon>
        <taxon>Actinomycetes</taxon>
        <taxon>Micrococcales</taxon>
        <taxon>Micrococcaceae</taxon>
        <taxon>Pseudarthrobacter</taxon>
    </lineage>
</organism>
<sequence length="108" mass="11795">MGKANKSAIVTLVERSSRLLIAFALRQGNRSDIMRDQLIDELGVLSATLRRTVTWDRGSEMAKHAEVTGAVGTLVYFCDPAGPGNVLRTRMPTACRASAFVRARTSAW</sequence>
<comment type="caution">
    <text evidence="1">The sequence shown here is derived from an EMBL/GenBank/DDBJ whole genome shotgun (WGS) entry which is preliminary data.</text>
</comment>
<dbReference type="EMBL" id="JAVDWN010000017">
    <property type="protein sequence ID" value="MDR7165681.1"/>
    <property type="molecule type" value="Genomic_DNA"/>
</dbReference>
<dbReference type="GO" id="GO:0005829">
    <property type="term" value="C:cytosol"/>
    <property type="evidence" value="ECO:0007669"/>
    <property type="project" value="TreeGrafter"/>
</dbReference>
<dbReference type="PANTHER" id="PTHR10948">
    <property type="entry name" value="TRANSPOSASE"/>
    <property type="match status" value="1"/>
</dbReference>
<evidence type="ECO:0000313" key="1">
    <source>
        <dbReference type="EMBL" id="MDR7165681.1"/>
    </source>
</evidence>